<keyword evidence="3" id="KW-1185">Reference proteome</keyword>
<dbReference type="RefSeq" id="WP_244861954.1">
    <property type="nucleotide sequence ID" value="NZ_BORJ01000001.1"/>
</dbReference>
<feature type="region of interest" description="Disordered" evidence="1">
    <location>
        <begin position="1"/>
        <end position="29"/>
    </location>
</feature>
<accession>A0ABQ4KTC5</accession>
<organism evidence="2 3">
    <name type="scientific">Siminovitchia terrae</name>
    <name type="common">Bacillus terrae</name>
    <dbReference type="NCBI Taxonomy" id="1914933"/>
    <lineage>
        <taxon>Bacteria</taxon>
        <taxon>Bacillati</taxon>
        <taxon>Bacillota</taxon>
        <taxon>Bacilli</taxon>
        <taxon>Bacillales</taxon>
        <taxon>Bacillaceae</taxon>
        <taxon>Siminovitchia</taxon>
    </lineage>
</organism>
<comment type="caution">
    <text evidence="2">The sequence shown here is derived from an EMBL/GenBank/DDBJ whole genome shotgun (WGS) entry which is preliminary data.</text>
</comment>
<evidence type="ECO:0000256" key="1">
    <source>
        <dbReference type="SAM" id="MobiDB-lite"/>
    </source>
</evidence>
<evidence type="ECO:0000313" key="3">
    <source>
        <dbReference type="Proteomes" id="UP000680670"/>
    </source>
</evidence>
<dbReference type="EMBL" id="BORJ01000001">
    <property type="protein sequence ID" value="GIN94841.1"/>
    <property type="molecule type" value="Genomic_DNA"/>
</dbReference>
<sequence length="54" mass="5762">MDTKASHLPSGDQRGAKSRQGPDVNCCGSVSPQVETIQMRLQYLLVTGSILVST</sequence>
<proteinExistence type="predicted"/>
<evidence type="ECO:0000313" key="2">
    <source>
        <dbReference type="EMBL" id="GIN94841.1"/>
    </source>
</evidence>
<name>A0ABQ4KTC5_SIMTE</name>
<dbReference type="Proteomes" id="UP000680670">
    <property type="component" value="Unassembled WGS sequence"/>
</dbReference>
<protein>
    <submittedName>
        <fullName evidence="2">Uncharacterized protein</fullName>
    </submittedName>
</protein>
<reference evidence="2 3" key="1">
    <citation type="submission" date="2021-03" db="EMBL/GenBank/DDBJ databases">
        <title>Antimicrobial resistance genes in bacteria isolated from Japanese honey, and their potential for conferring macrolide and lincosamide resistance in the American foulbrood pathogen Paenibacillus larvae.</title>
        <authorList>
            <person name="Okamoto M."/>
            <person name="Kumagai M."/>
            <person name="Kanamori H."/>
            <person name="Takamatsu D."/>
        </authorList>
    </citation>
    <scope>NUCLEOTIDE SEQUENCE [LARGE SCALE GENOMIC DNA]</scope>
    <source>
        <strain evidence="2 3">J6TS1</strain>
    </source>
</reference>
<gene>
    <name evidence="2" type="ORF">J6TS1_07110</name>
</gene>